<accession>A0ABQ3ULI6</accession>
<organism evidence="1 2">
    <name type="scientific">Ktedonobacter robiniae</name>
    <dbReference type="NCBI Taxonomy" id="2778365"/>
    <lineage>
        <taxon>Bacteria</taxon>
        <taxon>Bacillati</taxon>
        <taxon>Chloroflexota</taxon>
        <taxon>Ktedonobacteria</taxon>
        <taxon>Ktedonobacterales</taxon>
        <taxon>Ktedonobacteraceae</taxon>
        <taxon>Ktedonobacter</taxon>
    </lineage>
</organism>
<evidence type="ECO:0000313" key="2">
    <source>
        <dbReference type="Proteomes" id="UP000654345"/>
    </source>
</evidence>
<evidence type="ECO:0000313" key="1">
    <source>
        <dbReference type="EMBL" id="GHO53589.1"/>
    </source>
</evidence>
<gene>
    <name evidence="1" type="ORF">KSB_20640</name>
</gene>
<dbReference type="Proteomes" id="UP000654345">
    <property type="component" value="Unassembled WGS sequence"/>
</dbReference>
<keyword evidence="2" id="KW-1185">Reference proteome</keyword>
<comment type="caution">
    <text evidence="1">The sequence shown here is derived from an EMBL/GenBank/DDBJ whole genome shotgun (WGS) entry which is preliminary data.</text>
</comment>
<name>A0ABQ3ULI6_9CHLR</name>
<reference evidence="1 2" key="1">
    <citation type="journal article" date="2021" name="Int. J. Syst. Evol. Microbiol.">
        <title>Reticulibacter mediterranei gen. nov., sp. nov., within the new family Reticulibacteraceae fam. nov., and Ktedonospora formicarum gen. nov., sp. nov., Ktedonobacter robiniae sp. nov., Dictyobacter formicarum sp. nov. and Dictyobacter arantiisoli sp. nov., belonging to the class Ktedonobacteria.</title>
        <authorList>
            <person name="Yabe S."/>
            <person name="Zheng Y."/>
            <person name="Wang C.M."/>
            <person name="Sakai Y."/>
            <person name="Abe K."/>
            <person name="Yokota A."/>
            <person name="Donadio S."/>
            <person name="Cavaletti L."/>
            <person name="Monciardini P."/>
        </authorList>
    </citation>
    <scope>NUCLEOTIDE SEQUENCE [LARGE SCALE GENOMIC DNA]</scope>
    <source>
        <strain evidence="1 2">SOSP1-30</strain>
    </source>
</reference>
<dbReference type="EMBL" id="BNJG01000001">
    <property type="protein sequence ID" value="GHO53589.1"/>
    <property type="molecule type" value="Genomic_DNA"/>
</dbReference>
<protein>
    <submittedName>
        <fullName evidence="1">Uncharacterized protein</fullName>
    </submittedName>
</protein>
<sequence length="62" mass="7330">MCNGEAREDERFFLLVQERARFLLFGRLEIQRLSLFLRPLFYRGEISLCQLEPCPAGAYRSC</sequence>
<proteinExistence type="predicted"/>